<proteinExistence type="predicted"/>
<dbReference type="Proteomes" id="UP000050761">
    <property type="component" value="Unassembled WGS sequence"/>
</dbReference>
<organism evidence="3 4">
    <name type="scientific">Heligmosomoides polygyrus</name>
    <name type="common">Parasitic roundworm</name>
    <dbReference type="NCBI Taxonomy" id="6339"/>
    <lineage>
        <taxon>Eukaryota</taxon>
        <taxon>Metazoa</taxon>
        <taxon>Ecdysozoa</taxon>
        <taxon>Nematoda</taxon>
        <taxon>Chromadorea</taxon>
        <taxon>Rhabditida</taxon>
        <taxon>Rhabditina</taxon>
        <taxon>Rhabditomorpha</taxon>
        <taxon>Strongyloidea</taxon>
        <taxon>Heligmosomidae</taxon>
        <taxon>Heligmosomoides</taxon>
    </lineage>
</organism>
<accession>A0A3P7TD62</accession>
<gene>
    <name evidence="2" type="ORF">HPBE_LOCUS764</name>
</gene>
<accession>A0A183F3M2</accession>
<evidence type="ECO:0000313" key="3">
    <source>
        <dbReference type="Proteomes" id="UP000050761"/>
    </source>
</evidence>
<dbReference type="EMBL" id="UZAH01000652">
    <property type="protein sequence ID" value="VDO19146.1"/>
    <property type="molecule type" value="Genomic_DNA"/>
</dbReference>
<feature type="compositionally biased region" description="Basic and acidic residues" evidence="1">
    <location>
        <begin position="1"/>
        <end position="14"/>
    </location>
</feature>
<protein>
    <submittedName>
        <fullName evidence="4">CCHC-type domain-containing protein</fullName>
    </submittedName>
</protein>
<reference evidence="4" key="2">
    <citation type="submission" date="2019-09" db="UniProtKB">
        <authorList>
            <consortium name="WormBaseParasite"/>
        </authorList>
    </citation>
    <scope>IDENTIFICATION</scope>
</reference>
<dbReference type="WBParaSite" id="HPBE_0000076401-mRNA-1">
    <property type="protein sequence ID" value="HPBE_0000076401-mRNA-1"/>
    <property type="gene ID" value="HPBE_0000076401"/>
</dbReference>
<keyword evidence="3" id="KW-1185">Reference proteome</keyword>
<name>A0A183F3M2_HELPZ</name>
<reference evidence="2 3" key="1">
    <citation type="submission" date="2018-11" db="EMBL/GenBank/DDBJ databases">
        <authorList>
            <consortium name="Pathogen Informatics"/>
        </authorList>
    </citation>
    <scope>NUCLEOTIDE SEQUENCE [LARGE SCALE GENOMIC DNA]</scope>
</reference>
<feature type="region of interest" description="Disordered" evidence="1">
    <location>
        <begin position="1"/>
        <end position="23"/>
    </location>
</feature>
<evidence type="ECO:0000313" key="2">
    <source>
        <dbReference type="EMBL" id="VDO19146.1"/>
    </source>
</evidence>
<evidence type="ECO:0000256" key="1">
    <source>
        <dbReference type="SAM" id="MobiDB-lite"/>
    </source>
</evidence>
<evidence type="ECO:0000313" key="4">
    <source>
        <dbReference type="WBParaSite" id="HPBE_0000076401-mRNA-1"/>
    </source>
</evidence>
<sequence length="106" mass="11405">MTESRGSTDTREEQPGPAAAKKQGPVCYQLHEAGHFFTECSAEELRKTELRSDFPLSPTIVDCVSDGMYEGGTVARAGDAALPVNRTQAHCGCVRQEVDGSARQGF</sequence>
<dbReference type="AlphaFoldDB" id="A0A183F3M2"/>